<dbReference type="InterPro" id="IPR001867">
    <property type="entry name" value="OmpR/PhoB-type_DNA-bd"/>
</dbReference>
<evidence type="ECO:0000259" key="7">
    <source>
        <dbReference type="PROSITE" id="PS51755"/>
    </source>
</evidence>
<feature type="DNA-binding region" description="OmpR/PhoB-type" evidence="5">
    <location>
        <begin position="133"/>
        <end position="230"/>
    </location>
</feature>
<dbReference type="InterPro" id="IPR036388">
    <property type="entry name" value="WH-like_DNA-bd_sf"/>
</dbReference>
<evidence type="ECO:0000313" key="9">
    <source>
        <dbReference type="Proteomes" id="UP000192472"/>
    </source>
</evidence>
<dbReference type="Gene3D" id="6.10.250.690">
    <property type="match status" value="1"/>
</dbReference>
<evidence type="ECO:0000256" key="4">
    <source>
        <dbReference type="PROSITE-ProRule" id="PRU00169"/>
    </source>
</evidence>
<dbReference type="Gene3D" id="1.10.10.10">
    <property type="entry name" value="Winged helix-like DNA-binding domain superfamily/Winged helix DNA-binding domain"/>
    <property type="match status" value="1"/>
</dbReference>
<feature type="domain" description="Response regulatory" evidence="6">
    <location>
        <begin position="7"/>
        <end position="121"/>
    </location>
</feature>
<dbReference type="SMART" id="SM00448">
    <property type="entry name" value="REC"/>
    <property type="match status" value="1"/>
</dbReference>
<evidence type="ECO:0000256" key="3">
    <source>
        <dbReference type="ARBA" id="ARBA00023125"/>
    </source>
</evidence>
<dbReference type="AlphaFoldDB" id="A0A1W2GE03"/>
<dbReference type="InterPro" id="IPR011006">
    <property type="entry name" value="CheY-like_superfamily"/>
</dbReference>
<keyword evidence="1 4" id="KW-0597">Phosphoprotein</keyword>
<dbReference type="RefSeq" id="WP_084372901.1">
    <property type="nucleotide sequence ID" value="NZ_FWYF01000002.1"/>
</dbReference>
<evidence type="ECO:0000256" key="2">
    <source>
        <dbReference type="ARBA" id="ARBA00023012"/>
    </source>
</evidence>
<dbReference type="GO" id="GO:0032993">
    <property type="term" value="C:protein-DNA complex"/>
    <property type="evidence" value="ECO:0007669"/>
    <property type="project" value="TreeGrafter"/>
</dbReference>
<evidence type="ECO:0000313" key="8">
    <source>
        <dbReference type="EMBL" id="SMD34899.1"/>
    </source>
</evidence>
<keyword evidence="2" id="KW-0902">Two-component regulatory system</keyword>
<name>A0A1W2GE03_REIFA</name>
<proteinExistence type="predicted"/>
<evidence type="ECO:0000259" key="6">
    <source>
        <dbReference type="PROSITE" id="PS50110"/>
    </source>
</evidence>
<dbReference type="SUPFAM" id="SSF52172">
    <property type="entry name" value="CheY-like"/>
    <property type="match status" value="1"/>
</dbReference>
<sequence>MKKQIPKLLLVEDDRHAGNLIRDLLESEGFLVSLASDGEEGIRIFQSGKFDLCVLDCMLPGMDGFALAKLIKVNQTKMPLLFLTAKSMKEDVLKGFDLGADDYLTKPFDPDELVCRIRAILRRSENIKEKGEERIVTFGKYTYDSKNQSLSIRGEVRRMTRKESQVLQLLTRDLNEIVNKEELLLTIWGASDYFTGRSLDVFIAKLRKYLEDDPNVEIENVHSVGYILKAV</sequence>
<protein>
    <submittedName>
        <fullName evidence="8">DNA-binding response regulator, OmpR family, contains REC and winged-helix (WHTH) domain</fullName>
    </submittedName>
</protein>
<gene>
    <name evidence="8" type="ORF">SAMN04488029_2242</name>
</gene>
<feature type="domain" description="OmpR/PhoB-type" evidence="7">
    <location>
        <begin position="133"/>
        <end position="230"/>
    </location>
</feature>
<dbReference type="GO" id="GO:0000156">
    <property type="term" value="F:phosphorelay response regulator activity"/>
    <property type="evidence" value="ECO:0007669"/>
    <property type="project" value="TreeGrafter"/>
</dbReference>
<dbReference type="InterPro" id="IPR016032">
    <property type="entry name" value="Sig_transdc_resp-reg_C-effctor"/>
</dbReference>
<accession>A0A1W2GE03</accession>
<keyword evidence="9" id="KW-1185">Reference proteome</keyword>
<dbReference type="GO" id="GO:0000976">
    <property type="term" value="F:transcription cis-regulatory region binding"/>
    <property type="evidence" value="ECO:0007669"/>
    <property type="project" value="TreeGrafter"/>
</dbReference>
<dbReference type="Pfam" id="PF00486">
    <property type="entry name" value="Trans_reg_C"/>
    <property type="match status" value="1"/>
</dbReference>
<dbReference type="Proteomes" id="UP000192472">
    <property type="component" value="Unassembled WGS sequence"/>
</dbReference>
<dbReference type="CDD" id="cd00383">
    <property type="entry name" value="trans_reg_C"/>
    <property type="match status" value="1"/>
</dbReference>
<dbReference type="PROSITE" id="PS50110">
    <property type="entry name" value="RESPONSE_REGULATORY"/>
    <property type="match status" value="1"/>
</dbReference>
<dbReference type="SUPFAM" id="SSF46894">
    <property type="entry name" value="C-terminal effector domain of the bipartite response regulators"/>
    <property type="match status" value="1"/>
</dbReference>
<feature type="modified residue" description="4-aspartylphosphate" evidence="4">
    <location>
        <position position="56"/>
    </location>
</feature>
<dbReference type="PROSITE" id="PS51755">
    <property type="entry name" value="OMPR_PHOB"/>
    <property type="match status" value="1"/>
</dbReference>
<evidence type="ECO:0000256" key="5">
    <source>
        <dbReference type="PROSITE-ProRule" id="PRU01091"/>
    </source>
</evidence>
<dbReference type="PANTHER" id="PTHR48111:SF40">
    <property type="entry name" value="PHOSPHATE REGULON TRANSCRIPTIONAL REGULATORY PROTEIN PHOB"/>
    <property type="match status" value="1"/>
</dbReference>
<dbReference type="GO" id="GO:0005829">
    <property type="term" value="C:cytosol"/>
    <property type="evidence" value="ECO:0007669"/>
    <property type="project" value="TreeGrafter"/>
</dbReference>
<dbReference type="InterPro" id="IPR001789">
    <property type="entry name" value="Sig_transdc_resp-reg_receiver"/>
</dbReference>
<dbReference type="STRING" id="692418.SAMN04488029_2242"/>
<dbReference type="Pfam" id="PF00072">
    <property type="entry name" value="Response_reg"/>
    <property type="match status" value="1"/>
</dbReference>
<keyword evidence="3 5" id="KW-0238">DNA-binding</keyword>
<dbReference type="PANTHER" id="PTHR48111">
    <property type="entry name" value="REGULATOR OF RPOS"/>
    <property type="match status" value="1"/>
</dbReference>
<dbReference type="Gene3D" id="3.40.50.2300">
    <property type="match status" value="1"/>
</dbReference>
<dbReference type="GO" id="GO:0006355">
    <property type="term" value="P:regulation of DNA-templated transcription"/>
    <property type="evidence" value="ECO:0007669"/>
    <property type="project" value="InterPro"/>
</dbReference>
<reference evidence="8 9" key="1">
    <citation type="submission" date="2017-04" db="EMBL/GenBank/DDBJ databases">
        <authorList>
            <person name="Afonso C.L."/>
            <person name="Miller P.J."/>
            <person name="Scott M.A."/>
            <person name="Spackman E."/>
            <person name="Goraichik I."/>
            <person name="Dimitrov K.M."/>
            <person name="Suarez D.L."/>
            <person name="Swayne D.E."/>
        </authorList>
    </citation>
    <scope>NUCLEOTIDE SEQUENCE [LARGE SCALE GENOMIC DNA]</scope>
    <source>
        <strain evidence="8 9">DSM 26133</strain>
    </source>
</reference>
<organism evidence="8 9">
    <name type="scientific">Reichenbachiella faecimaris</name>
    <dbReference type="NCBI Taxonomy" id="692418"/>
    <lineage>
        <taxon>Bacteria</taxon>
        <taxon>Pseudomonadati</taxon>
        <taxon>Bacteroidota</taxon>
        <taxon>Cytophagia</taxon>
        <taxon>Cytophagales</taxon>
        <taxon>Reichenbachiellaceae</taxon>
        <taxon>Reichenbachiella</taxon>
    </lineage>
</organism>
<evidence type="ECO:0000256" key="1">
    <source>
        <dbReference type="ARBA" id="ARBA00022553"/>
    </source>
</evidence>
<dbReference type="InterPro" id="IPR039420">
    <property type="entry name" value="WalR-like"/>
</dbReference>
<dbReference type="SMART" id="SM00862">
    <property type="entry name" value="Trans_reg_C"/>
    <property type="match status" value="1"/>
</dbReference>
<dbReference type="EMBL" id="FWYF01000002">
    <property type="protein sequence ID" value="SMD34899.1"/>
    <property type="molecule type" value="Genomic_DNA"/>
</dbReference>
<dbReference type="OrthoDB" id="9790442at2"/>